<sequence length="555" mass="62731">MSLLLGFLMASQIIFGSPVHYNIELAGNFAEPRPNHFHGGIDIKTGQVEGKALYSIGDGYVSQITIGLFGFGNALYIHHPEGYTSVYCHLKCFSSRIISQLRKHQYIQQQSVGTFRFSPGELPVAKGDFVAFSGNTGSSQAPHLHLEVHDNLAWSMHDPLMFIGQEVKDGMPPQAHGFMATPIEGEGVFGGSSAKQVFGFGRHDLQTRFTAWGKVGFGIWANDYMEATYNNYGIRRIELYVDNHLVFCSDASQIPVEDNLQVNYWGDYQHYLRSHVWYMRSWLLPGVSLPIFETNGQRGVVDFKEERDYHVMYLLSDFRGNQSRYTFTVHATPTRIPSIRKPVKPLRQLRWDKYNNYQLPGMQLKLPCHILAEHVVLEPTVNRGRFSLSYRLKSGSYPLLSFAHIMLRATSPVKDPSKLYVVSQWGSERYMGGVVQTVKNKNGKPEIWVTGKLRELGATYTLAYDDEAPRVGPVGTPGIGGVITMGMTDNQSGLKSFAGYVDGKFVPFDEVPKSPWVRCVLTETPIRKTGKLHHLRFMAVDNRDNKRIYETDFSY</sequence>
<dbReference type="Gene3D" id="2.70.70.10">
    <property type="entry name" value="Glucose Permease (Domain IIA)"/>
    <property type="match status" value="1"/>
</dbReference>
<dbReference type="RefSeq" id="WP_115153106.1">
    <property type="nucleotide sequence ID" value="NZ_DBFWLE010000008.1"/>
</dbReference>
<dbReference type="InterPro" id="IPR050570">
    <property type="entry name" value="Cell_wall_metabolism_enzyme"/>
</dbReference>
<comment type="caution">
    <text evidence="2">The sequence shown here is derived from an EMBL/GenBank/DDBJ whole genome shotgun (WGS) entry which is preliminary data.</text>
</comment>
<dbReference type="Pfam" id="PF01551">
    <property type="entry name" value="Peptidase_M23"/>
    <property type="match status" value="1"/>
</dbReference>
<dbReference type="AlphaFoldDB" id="A0AAQ1UHB2"/>
<dbReference type="SUPFAM" id="SSF51261">
    <property type="entry name" value="Duplicated hybrid motif"/>
    <property type="match status" value="1"/>
</dbReference>
<dbReference type="InterPro" id="IPR016047">
    <property type="entry name" value="M23ase_b-sheet_dom"/>
</dbReference>
<dbReference type="EMBL" id="UGTJ01000001">
    <property type="protein sequence ID" value="SUB79145.1"/>
    <property type="molecule type" value="Genomic_DNA"/>
</dbReference>
<dbReference type="CDD" id="cd12797">
    <property type="entry name" value="M23_peptidase"/>
    <property type="match status" value="1"/>
</dbReference>
<dbReference type="PANTHER" id="PTHR21666">
    <property type="entry name" value="PEPTIDASE-RELATED"/>
    <property type="match status" value="1"/>
</dbReference>
<gene>
    <name evidence="2" type="ORF">NCTC13063_00402</name>
</gene>
<name>A0AAQ1UHB2_9BACT</name>
<evidence type="ECO:0000313" key="3">
    <source>
        <dbReference type="Proteomes" id="UP000255283"/>
    </source>
</evidence>
<dbReference type="InterPro" id="IPR011055">
    <property type="entry name" value="Dup_hybrid_motif"/>
</dbReference>
<dbReference type="GO" id="GO:0004222">
    <property type="term" value="F:metalloendopeptidase activity"/>
    <property type="evidence" value="ECO:0007669"/>
    <property type="project" value="TreeGrafter"/>
</dbReference>
<proteinExistence type="predicted"/>
<accession>A0AAQ1UHB2</accession>
<reference evidence="2 3" key="1">
    <citation type="submission" date="2018-06" db="EMBL/GenBank/DDBJ databases">
        <authorList>
            <consortium name="Pathogen Informatics"/>
            <person name="Doyle S."/>
        </authorList>
    </citation>
    <scope>NUCLEOTIDE SEQUENCE [LARGE SCALE GENOMIC DNA]</scope>
    <source>
        <strain evidence="2 3">NCTC13063</strain>
    </source>
</reference>
<evidence type="ECO:0000259" key="1">
    <source>
        <dbReference type="Pfam" id="PF01551"/>
    </source>
</evidence>
<evidence type="ECO:0000313" key="2">
    <source>
        <dbReference type="EMBL" id="SUB79145.1"/>
    </source>
</evidence>
<organism evidence="2 3">
    <name type="scientific">Segatella buccae</name>
    <dbReference type="NCBI Taxonomy" id="28126"/>
    <lineage>
        <taxon>Bacteria</taxon>
        <taxon>Pseudomonadati</taxon>
        <taxon>Bacteroidota</taxon>
        <taxon>Bacteroidia</taxon>
        <taxon>Bacteroidales</taxon>
        <taxon>Prevotellaceae</taxon>
        <taxon>Segatella</taxon>
    </lineage>
</organism>
<protein>
    <submittedName>
        <fullName evidence="2">Peptidase</fullName>
    </submittedName>
</protein>
<dbReference type="Proteomes" id="UP000255283">
    <property type="component" value="Unassembled WGS sequence"/>
</dbReference>
<dbReference type="PANTHER" id="PTHR21666:SF285">
    <property type="entry name" value="M23 FAMILY METALLOPEPTIDASE"/>
    <property type="match status" value="1"/>
</dbReference>
<feature type="domain" description="M23ase beta-sheet core" evidence="1">
    <location>
        <begin position="37"/>
        <end position="105"/>
    </location>
</feature>